<organism evidence="1 2">
    <name type="scientific">Candidatus Pedobacter colombiensis</name>
    <dbReference type="NCBI Taxonomy" id="3121371"/>
    <lineage>
        <taxon>Bacteria</taxon>
        <taxon>Pseudomonadati</taxon>
        <taxon>Bacteroidota</taxon>
        <taxon>Sphingobacteriia</taxon>
        <taxon>Sphingobacteriales</taxon>
        <taxon>Sphingobacteriaceae</taxon>
        <taxon>Pedobacter</taxon>
    </lineage>
</organism>
<dbReference type="AlphaFoldDB" id="A0AAJ6B934"/>
<dbReference type="Proteomes" id="UP001214530">
    <property type="component" value="Chromosome"/>
</dbReference>
<accession>A0AAJ6B934</accession>
<evidence type="ECO:0000313" key="1">
    <source>
        <dbReference type="EMBL" id="WEK21514.1"/>
    </source>
</evidence>
<dbReference type="EMBL" id="CP119313">
    <property type="protein sequence ID" value="WEK21514.1"/>
    <property type="molecule type" value="Genomic_DNA"/>
</dbReference>
<sequence>MKKYLILGCCFAGLQLNAQTKKVSFLENAKQQKVDVLIDGKPFTSFLYPDNLEKPILYPLQTASSLTVTRGFPLEKRGNERTDHPHHVGLWFNYESVNGLDFWNNSYNIPADKKSAYGWIRNVKVGAVKDGTTKGSLTYTANWERQDKRVLLKEATTFVFSGNDDTRTVDRTTTLTAQKDTVYFKDVKDGMLGIRVTKELELPSDKEESYTDNKGIVTKIAPTNNGANGDYLTSAGKKGNDAWGTRGNWCVLFGVKEHQPVSIAVIDHPKNPGYPTYWHARDYGLFAANPLGQAVFSNGKEQLNFTLKPGESVTFRYRVIIGSGKKQTAEFLNKQAADFAKQI</sequence>
<proteinExistence type="predicted"/>
<gene>
    <name evidence="1" type="ORF">P0Y49_10230</name>
</gene>
<protein>
    <submittedName>
        <fullName evidence="1">PmoA family protein</fullName>
    </submittedName>
</protein>
<evidence type="ECO:0000313" key="2">
    <source>
        <dbReference type="Proteomes" id="UP001214530"/>
    </source>
</evidence>
<dbReference type="InterPro" id="IPR029475">
    <property type="entry name" value="DUF6807"/>
</dbReference>
<name>A0AAJ6B934_9SPHI</name>
<reference evidence="1" key="1">
    <citation type="submission" date="2023-03" db="EMBL/GenBank/DDBJ databases">
        <title>Andean soil-derived lignocellulolytic bacterial consortium as a source of novel taxa and putative plastic-active enzymes.</title>
        <authorList>
            <person name="Diaz-Garcia L."/>
            <person name="Chuvochina M."/>
            <person name="Feuerriegel G."/>
            <person name="Bunk B."/>
            <person name="Sproer C."/>
            <person name="Streit W.R."/>
            <person name="Rodriguez L.M."/>
            <person name="Overmann J."/>
            <person name="Jimenez D.J."/>
        </authorList>
    </citation>
    <scope>NUCLEOTIDE SEQUENCE</scope>
    <source>
        <strain evidence="1">MAG 3858</strain>
    </source>
</reference>
<dbReference type="Pfam" id="PF14100">
    <property type="entry name" value="DUF6807"/>
    <property type="match status" value="1"/>
</dbReference>